<evidence type="ECO:0000313" key="4">
    <source>
        <dbReference type="Proteomes" id="UP000247973"/>
    </source>
</evidence>
<keyword evidence="4" id="KW-1185">Reference proteome</keyword>
<proteinExistence type="predicted"/>
<feature type="domain" description="Tail specific protease" evidence="2">
    <location>
        <begin position="204"/>
        <end position="391"/>
    </location>
</feature>
<evidence type="ECO:0000313" key="3">
    <source>
        <dbReference type="EMBL" id="PXV65508.1"/>
    </source>
</evidence>
<dbReference type="GO" id="GO:0004175">
    <property type="term" value="F:endopeptidase activity"/>
    <property type="evidence" value="ECO:0007669"/>
    <property type="project" value="TreeGrafter"/>
</dbReference>
<dbReference type="PANTHER" id="PTHR32060">
    <property type="entry name" value="TAIL-SPECIFIC PROTEASE"/>
    <property type="match status" value="1"/>
</dbReference>
<sequence>MRKKLFTILTIVLGTMFMVSCGGDDPKPNPISPGVNEDILGIMNRNYLWALPAEPNIYQETEPFFTSLLHKNDVYTDGGKTYNYSRISAVSNQTGTVYDPGFEYAINNYTGGVTYYVILYVKPGTSAADYLLRGLYITTVNGTAVTAANASTLLYDAYSKGADVKLSIRTPQITAERTITIKPYANYVEAPLHTAKMLTAGTQKVGYVFYNHFSSSTPGTSDYKYDNALAAQLNKFKTDGVTTLVFDLRYNSGGGTAAIQALGSALTKSRDTTKPFIEQLFRADLPKPNIPLNFVDKTGGNTDIPKLGDQLQKIYIITGQSTAGIPEAFINALKAYRSDIVLVGEATKGRAVATSSTQDASKQWNLRLALSYLADVNKKYDYNNKGFTPNTIIKEVQANADANSTILGEMGTDKEIILSQILEMINGKEFGPASGTRSSAFDREVKTSLFRRPGANESTIDLINLN</sequence>
<reference evidence="3 4" key="1">
    <citation type="submission" date="2018-03" db="EMBL/GenBank/DDBJ databases">
        <title>Genomic Encyclopedia of Archaeal and Bacterial Type Strains, Phase II (KMG-II): from individual species to whole genera.</title>
        <authorList>
            <person name="Goeker M."/>
        </authorList>
    </citation>
    <scope>NUCLEOTIDE SEQUENCE [LARGE SCALE GENOMIC DNA]</scope>
    <source>
        <strain evidence="3 4">DSM 100214</strain>
    </source>
</reference>
<dbReference type="Gene3D" id="2.30.42.10">
    <property type="match status" value="1"/>
</dbReference>
<evidence type="ECO:0000259" key="2">
    <source>
        <dbReference type="Pfam" id="PF03572"/>
    </source>
</evidence>
<comment type="caution">
    <text evidence="3">The sequence shown here is derived from an EMBL/GenBank/DDBJ whole genome shotgun (WGS) entry which is preliminary data.</text>
</comment>
<dbReference type="SUPFAM" id="SSF50156">
    <property type="entry name" value="PDZ domain-like"/>
    <property type="match status" value="1"/>
</dbReference>
<feature type="signal peptide" evidence="1">
    <location>
        <begin position="1"/>
        <end position="22"/>
    </location>
</feature>
<dbReference type="Gene3D" id="3.90.226.10">
    <property type="entry name" value="2-enoyl-CoA Hydratase, Chain A, domain 1"/>
    <property type="match status" value="1"/>
</dbReference>
<name>A0A2V3PST8_9BACT</name>
<dbReference type="OrthoDB" id="7168509at2"/>
<dbReference type="GO" id="GO:0008236">
    <property type="term" value="F:serine-type peptidase activity"/>
    <property type="evidence" value="ECO:0007669"/>
    <property type="project" value="InterPro"/>
</dbReference>
<dbReference type="AlphaFoldDB" id="A0A2V3PST8"/>
<dbReference type="Gene3D" id="3.30.750.170">
    <property type="match status" value="1"/>
</dbReference>
<dbReference type="EMBL" id="QICL01000007">
    <property type="protein sequence ID" value="PXV65508.1"/>
    <property type="molecule type" value="Genomic_DNA"/>
</dbReference>
<dbReference type="Proteomes" id="UP000247973">
    <property type="component" value="Unassembled WGS sequence"/>
</dbReference>
<dbReference type="InterPro" id="IPR029045">
    <property type="entry name" value="ClpP/crotonase-like_dom_sf"/>
</dbReference>
<dbReference type="PROSITE" id="PS51257">
    <property type="entry name" value="PROKAR_LIPOPROTEIN"/>
    <property type="match status" value="1"/>
</dbReference>
<dbReference type="PANTHER" id="PTHR32060:SF30">
    <property type="entry name" value="CARBOXY-TERMINAL PROCESSING PROTEASE CTPA"/>
    <property type="match status" value="1"/>
</dbReference>
<evidence type="ECO:0000256" key="1">
    <source>
        <dbReference type="SAM" id="SignalP"/>
    </source>
</evidence>
<keyword evidence="1" id="KW-0732">Signal</keyword>
<dbReference type="GO" id="GO:0030288">
    <property type="term" value="C:outer membrane-bounded periplasmic space"/>
    <property type="evidence" value="ECO:0007669"/>
    <property type="project" value="TreeGrafter"/>
</dbReference>
<dbReference type="InterPro" id="IPR036034">
    <property type="entry name" value="PDZ_sf"/>
</dbReference>
<dbReference type="GO" id="GO:0006508">
    <property type="term" value="P:proteolysis"/>
    <property type="evidence" value="ECO:0007669"/>
    <property type="project" value="InterPro"/>
</dbReference>
<protein>
    <submittedName>
        <fullName evidence="3">Peptidase S41-like protein</fullName>
    </submittedName>
</protein>
<dbReference type="RefSeq" id="WP_110310230.1">
    <property type="nucleotide sequence ID" value="NZ_QICL01000007.1"/>
</dbReference>
<dbReference type="InterPro" id="IPR005151">
    <property type="entry name" value="Tail-specific_protease"/>
</dbReference>
<organism evidence="3 4">
    <name type="scientific">Dysgonomonas alginatilytica</name>
    <dbReference type="NCBI Taxonomy" id="1605892"/>
    <lineage>
        <taxon>Bacteria</taxon>
        <taxon>Pseudomonadati</taxon>
        <taxon>Bacteroidota</taxon>
        <taxon>Bacteroidia</taxon>
        <taxon>Bacteroidales</taxon>
        <taxon>Dysgonomonadaceae</taxon>
        <taxon>Dysgonomonas</taxon>
    </lineage>
</organism>
<feature type="chain" id="PRO_5016014546" evidence="1">
    <location>
        <begin position="23"/>
        <end position="466"/>
    </location>
</feature>
<dbReference type="GO" id="GO:0007165">
    <property type="term" value="P:signal transduction"/>
    <property type="evidence" value="ECO:0007669"/>
    <property type="project" value="TreeGrafter"/>
</dbReference>
<accession>A0A2V3PST8</accession>
<dbReference type="Pfam" id="PF03572">
    <property type="entry name" value="Peptidase_S41"/>
    <property type="match status" value="1"/>
</dbReference>
<dbReference type="SUPFAM" id="SSF52096">
    <property type="entry name" value="ClpP/crotonase"/>
    <property type="match status" value="1"/>
</dbReference>
<gene>
    <name evidence="3" type="ORF">CLV62_107105</name>
</gene>